<dbReference type="AlphaFoldDB" id="A0A2W4W2H7"/>
<proteinExistence type="predicted"/>
<feature type="signal peptide" evidence="1">
    <location>
        <begin position="1"/>
        <end position="29"/>
    </location>
</feature>
<protein>
    <recommendedName>
        <fullName evidence="2">DUF2059 domain-containing protein</fullName>
    </recommendedName>
</protein>
<feature type="chain" id="PRO_5016011234" description="DUF2059 domain-containing protein" evidence="1">
    <location>
        <begin position="30"/>
        <end position="210"/>
    </location>
</feature>
<gene>
    <name evidence="3" type="ORF">DCF19_16330</name>
</gene>
<dbReference type="EMBL" id="QBML01000023">
    <property type="protein sequence ID" value="PZO38490.1"/>
    <property type="molecule type" value="Genomic_DNA"/>
</dbReference>
<name>A0A2W4W2H7_9CYAN</name>
<evidence type="ECO:0000313" key="3">
    <source>
        <dbReference type="EMBL" id="PZO38490.1"/>
    </source>
</evidence>
<sequence length="210" mass="23509">MLNRIFTTVALSSLLTTALVLPTSNQAIAQVPQESSDTKQPVKPSSPVISPEKKALIKELLEITEASKNAQQIMDSMVRSEFPKLASAVLKGAPFLDSDRPEVQKQFSEVLSRMASKYRDRVIKKIDVNQLIEQVSYPIYDKYFNEDELRDIIGFYKSSTGKKAIAMMPQIFSDSISRTNEILLPKMSSIMTEIIAEELLNALPKPKSVK</sequence>
<reference evidence="3 4" key="1">
    <citation type="submission" date="2018-04" db="EMBL/GenBank/DDBJ databases">
        <authorList>
            <person name="Go L.Y."/>
            <person name="Mitchell J.A."/>
        </authorList>
    </citation>
    <scope>NUCLEOTIDE SEQUENCE [LARGE SCALE GENOMIC DNA]</scope>
    <source>
        <strain evidence="3">ULC066bin1</strain>
    </source>
</reference>
<reference evidence="3 4" key="2">
    <citation type="submission" date="2018-06" db="EMBL/GenBank/DDBJ databases">
        <title>Metagenomic assembly of (sub)arctic Cyanobacteria and their associated microbiome from non-axenic cultures.</title>
        <authorList>
            <person name="Baurain D."/>
        </authorList>
    </citation>
    <scope>NUCLEOTIDE SEQUENCE [LARGE SCALE GENOMIC DNA]</scope>
    <source>
        <strain evidence="3">ULC066bin1</strain>
    </source>
</reference>
<dbReference type="Proteomes" id="UP000249467">
    <property type="component" value="Unassembled WGS sequence"/>
</dbReference>
<keyword evidence="1" id="KW-0732">Signal</keyword>
<evidence type="ECO:0000259" key="2">
    <source>
        <dbReference type="Pfam" id="PF09832"/>
    </source>
</evidence>
<accession>A0A2W4W2H7</accession>
<feature type="domain" description="DUF2059" evidence="2">
    <location>
        <begin position="133"/>
        <end position="181"/>
    </location>
</feature>
<comment type="caution">
    <text evidence="3">The sequence shown here is derived from an EMBL/GenBank/DDBJ whole genome shotgun (WGS) entry which is preliminary data.</text>
</comment>
<dbReference type="InterPro" id="IPR018637">
    <property type="entry name" value="DUF2059"/>
</dbReference>
<evidence type="ECO:0000313" key="4">
    <source>
        <dbReference type="Proteomes" id="UP000249467"/>
    </source>
</evidence>
<organism evidence="3 4">
    <name type="scientific">Pseudanabaena frigida</name>
    <dbReference type="NCBI Taxonomy" id="945775"/>
    <lineage>
        <taxon>Bacteria</taxon>
        <taxon>Bacillati</taxon>
        <taxon>Cyanobacteriota</taxon>
        <taxon>Cyanophyceae</taxon>
        <taxon>Pseudanabaenales</taxon>
        <taxon>Pseudanabaenaceae</taxon>
        <taxon>Pseudanabaena</taxon>
    </lineage>
</organism>
<evidence type="ECO:0000256" key="1">
    <source>
        <dbReference type="SAM" id="SignalP"/>
    </source>
</evidence>
<dbReference type="Pfam" id="PF09832">
    <property type="entry name" value="DUF2059"/>
    <property type="match status" value="1"/>
</dbReference>